<reference evidence="1 2" key="1">
    <citation type="journal article" date="2024" name="BMC Genomics">
        <title>De novo assembly and annotation of Popillia japonica's genome with initial clues to its potential as an invasive pest.</title>
        <authorList>
            <person name="Cucini C."/>
            <person name="Boschi S."/>
            <person name="Funari R."/>
            <person name="Cardaioli E."/>
            <person name="Iannotti N."/>
            <person name="Marturano G."/>
            <person name="Paoli F."/>
            <person name="Bruttini M."/>
            <person name="Carapelli A."/>
            <person name="Frati F."/>
            <person name="Nardi F."/>
        </authorList>
    </citation>
    <scope>NUCLEOTIDE SEQUENCE [LARGE SCALE GENOMIC DNA]</scope>
    <source>
        <strain evidence="1">DMR45628</strain>
    </source>
</reference>
<dbReference type="EMBL" id="JASPKY010000116">
    <property type="protein sequence ID" value="KAK9736269.1"/>
    <property type="molecule type" value="Genomic_DNA"/>
</dbReference>
<comment type="caution">
    <text evidence="1">The sequence shown here is derived from an EMBL/GenBank/DDBJ whole genome shotgun (WGS) entry which is preliminary data.</text>
</comment>
<dbReference type="AlphaFoldDB" id="A0AAW1LRA6"/>
<proteinExistence type="predicted"/>
<organism evidence="1 2">
    <name type="scientific">Popillia japonica</name>
    <name type="common">Japanese beetle</name>
    <dbReference type="NCBI Taxonomy" id="7064"/>
    <lineage>
        <taxon>Eukaryota</taxon>
        <taxon>Metazoa</taxon>
        <taxon>Ecdysozoa</taxon>
        <taxon>Arthropoda</taxon>
        <taxon>Hexapoda</taxon>
        <taxon>Insecta</taxon>
        <taxon>Pterygota</taxon>
        <taxon>Neoptera</taxon>
        <taxon>Endopterygota</taxon>
        <taxon>Coleoptera</taxon>
        <taxon>Polyphaga</taxon>
        <taxon>Scarabaeiformia</taxon>
        <taxon>Scarabaeidae</taxon>
        <taxon>Rutelinae</taxon>
        <taxon>Popillia</taxon>
    </lineage>
</organism>
<name>A0AAW1LRA6_POPJA</name>
<evidence type="ECO:0000313" key="1">
    <source>
        <dbReference type="EMBL" id="KAK9736269.1"/>
    </source>
</evidence>
<protein>
    <submittedName>
        <fullName evidence="1">Uncharacterized protein</fullName>
    </submittedName>
</protein>
<sequence length="66" mass="7629">MCVHAWNAVLQNQYVNSLNKQVYHMELRILLLDGNCTPLHHPYKVSVVQELLPPDFEKRSALNIDA</sequence>
<evidence type="ECO:0000313" key="2">
    <source>
        <dbReference type="Proteomes" id="UP001458880"/>
    </source>
</evidence>
<gene>
    <name evidence="1" type="ORF">QE152_g12651</name>
</gene>
<keyword evidence="2" id="KW-1185">Reference proteome</keyword>
<dbReference type="Proteomes" id="UP001458880">
    <property type="component" value="Unassembled WGS sequence"/>
</dbReference>
<accession>A0AAW1LRA6</accession>